<proteinExistence type="predicted"/>
<feature type="compositionally biased region" description="Polar residues" evidence="1">
    <location>
        <begin position="32"/>
        <end position="54"/>
    </location>
</feature>
<evidence type="ECO:0000256" key="1">
    <source>
        <dbReference type="SAM" id="MobiDB-lite"/>
    </source>
</evidence>
<accession>A0A6A5ZT72</accession>
<sequence>MTSAVFSSVFGYTSSPIPMALTSTMAPPLPSRYTSGSSAPGSYTLHTPHTTNDQGRPKIAPHLSQDTGDADPPQIQSRPKTSSIRRKLLRFVVRILRQSGDQGGTEGCTLRIQQRSPPKYRYSGDAPGRTTERSVAYQPVPILSSPPAYSFIDINPKTNALSTKRYTRSYQPRPLTYPHIDLDPKTGTLSTSQLHPLFETKLGGKIPDTLLAGILGDLNGRICPHLRICDGYDYVLAQLDEVFVDGCVGGACEAPECL</sequence>
<reference evidence="2" key="1">
    <citation type="journal article" date="2020" name="Stud. Mycol.">
        <title>101 Dothideomycetes genomes: a test case for predicting lifestyles and emergence of pathogens.</title>
        <authorList>
            <person name="Haridas S."/>
            <person name="Albert R."/>
            <person name="Binder M."/>
            <person name="Bloem J."/>
            <person name="Labutti K."/>
            <person name="Salamov A."/>
            <person name="Andreopoulos B."/>
            <person name="Baker S."/>
            <person name="Barry K."/>
            <person name="Bills G."/>
            <person name="Bluhm B."/>
            <person name="Cannon C."/>
            <person name="Castanera R."/>
            <person name="Culley D."/>
            <person name="Daum C."/>
            <person name="Ezra D."/>
            <person name="Gonzalez J."/>
            <person name="Henrissat B."/>
            <person name="Kuo A."/>
            <person name="Liang C."/>
            <person name="Lipzen A."/>
            <person name="Lutzoni F."/>
            <person name="Magnuson J."/>
            <person name="Mondo S."/>
            <person name="Nolan M."/>
            <person name="Ohm R."/>
            <person name="Pangilinan J."/>
            <person name="Park H.-J."/>
            <person name="Ramirez L."/>
            <person name="Alfaro M."/>
            <person name="Sun H."/>
            <person name="Tritt A."/>
            <person name="Yoshinaga Y."/>
            <person name="Zwiers L.-H."/>
            <person name="Turgeon B."/>
            <person name="Goodwin S."/>
            <person name="Spatafora J."/>
            <person name="Crous P."/>
            <person name="Grigoriev I."/>
        </authorList>
    </citation>
    <scope>NUCLEOTIDE SEQUENCE</scope>
    <source>
        <strain evidence="2">CBS 627.86</strain>
    </source>
</reference>
<keyword evidence="3" id="KW-1185">Reference proteome</keyword>
<dbReference type="AlphaFoldDB" id="A0A6A5ZT72"/>
<evidence type="ECO:0000313" key="3">
    <source>
        <dbReference type="Proteomes" id="UP000799770"/>
    </source>
</evidence>
<evidence type="ECO:0000313" key="2">
    <source>
        <dbReference type="EMBL" id="KAF2122912.1"/>
    </source>
</evidence>
<gene>
    <name evidence="2" type="ORF">BDV96DRAFT_593394</name>
</gene>
<feature type="region of interest" description="Disordered" evidence="1">
    <location>
        <begin position="31"/>
        <end position="83"/>
    </location>
</feature>
<name>A0A6A5ZT72_9PLEO</name>
<protein>
    <submittedName>
        <fullName evidence="2">Uncharacterized protein</fullName>
    </submittedName>
</protein>
<dbReference type="EMBL" id="ML977310">
    <property type="protein sequence ID" value="KAF2122912.1"/>
    <property type="molecule type" value="Genomic_DNA"/>
</dbReference>
<dbReference type="Proteomes" id="UP000799770">
    <property type="component" value="Unassembled WGS sequence"/>
</dbReference>
<organism evidence="2 3">
    <name type="scientific">Lophiotrema nucula</name>
    <dbReference type="NCBI Taxonomy" id="690887"/>
    <lineage>
        <taxon>Eukaryota</taxon>
        <taxon>Fungi</taxon>
        <taxon>Dikarya</taxon>
        <taxon>Ascomycota</taxon>
        <taxon>Pezizomycotina</taxon>
        <taxon>Dothideomycetes</taxon>
        <taxon>Pleosporomycetidae</taxon>
        <taxon>Pleosporales</taxon>
        <taxon>Lophiotremataceae</taxon>
        <taxon>Lophiotrema</taxon>
    </lineage>
</organism>